<sequence length="371" mass="40701">MRSLLLTSAFVGLTIAFPRPQDINIDGVEAAGNPSFATVPVDKSSDQPSVVLEAVVASSAAVAIATAPATAKRSNDVTERDGTCVVQPAGSGPVASPDTVSAFYVLQTLKTMSSSTPTPDGYALAFQGYNGSLSASNYMGMYTITSYDSLACAPQCDQASGCERDSFEVVMTGSNGYNKDSPPDAIDGFVGPQELGGAINAPLDSQGHNTYMGNKYYPFSQSQELKLYFEFKLVILWYSDQHFWLALHFFDTSLGLFFYDSFKRYVLDAFKPLDFIKLCTIKLYRCSVYNYKLKSSPFIFDNFCSFIIADELRLLDNCRTDHGSGNNRGLQFRVFFYKQVRLGLCVTAVVIMLMSMPAVQLQQYVQQPALS</sequence>
<dbReference type="OrthoDB" id="271448at2759"/>
<feature type="chain" id="PRO_5034346193" evidence="1">
    <location>
        <begin position="17"/>
        <end position="371"/>
    </location>
</feature>
<proteinExistence type="predicted"/>
<dbReference type="AlphaFoldDB" id="A0A8E2EPM1"/>
<protein>
    <submittedName>
        <fullName evidence="2">Uncharacterized protein</fullName>
    </submittedName>
</protein>
<reference evidence="2 3" key="1">
    <citation type="journal article" date="2016" name="Nat. Commun.">
        <title>Ectomycorrhizal ecology is imprinted in the genome of the dominant symbiotic fungus Cenococcum geophilum.</title>
        <authorList>
            <consortium name="DOE Joint Genome Institute"/>
            <person name="Peter M."/>
            <person name="Kohler A."/>
            <person name="Ohm R.A."/>
            <person name="Kuo A."/>
            <person name="Krutzmann J."/>
            <person name="Morin E."/>
            <person name="Arend M."/>
            <person name="Barry K.W."/>
            <person name="Binder M."/>
            <person name="Choi C."/>
            <person name="Clum A."/>
            <person name="Copeland A."/>
            <person name="Grisel N."/>
            <person name="Haridas S."/>
            <person name="Kipfer T."/>
            <person name="LaButti K."/>
            <person name="Lindquist E."/>
            <person name="Lipzen A."/>
            <person name="Maire R."/>
            <person name="Meier B."/>
            <person name="Mihaltcheva S."/>
            <person name="Molinier V."/>
            <person name="Murat C."/>
            <person name="Poggeler S."/>
            <person name="Quandt C.A."/>
            <person name="Sperisen C."/>
            <person name="Tritt A."/>
            <person name="Tisserant E."/>
            <person name="Crous P.W."/>
            <person name="Henrissat B."/>
            <person name="Nehls U."/>
            <person name="Egli S."/>
            <person name="Spatafora J.W."/>
            <person name="Grigoriev I.V."/>
            <person name="Martin F.M."/>
        </authorList>
    </citation>
    <scope>NUCLEOTIDE SEQUENCE [LARGE SCALE GENOMIC DNA]</scope>
    <source>
        <strain evidence="2 3">CBS 207.34</strain>
    </source>
</reference>
<name>A0A8E2EPM1_9PEZI</name>
<keyword evidence="3" id="KW-1185">Reference proteome</keyword>
<gene>
    <name evidence="2" type="ORF">AOQ84DRAFT_382668</name>
</gene>
<dbReference type="EMBL" id="KV750954">
    <property type="protein sequence ID" value="OCL02451.1"/>
    <property type="molecule type" value="Genomic_DNA"/>
</dbReference>
<feature type="signal peptide" evidence="1">
    <location>
        <begin position="1"/>
        <end position="16"/>
    </location>
</feature>
<dbReference type="PANTHER" id="PTHR36578:SF1">
    <property type="entry name" value="APPLE DOMAIN-CONTAINING PROTEIN"/>
    <property type="match status" value="1"/>
</dbReference>
<dbReference type="PANTHER" id="PTHR36578">
    <property type="entry name" value="CHROMOSOME 15, WHOLE GENOME SHOTGUN SEQUENCE"/>
    <property type="match status" value="1"/>
</dbReference>
<evidence type="ECO:0000313" key="3">
    <source>
        <dbReference type="Proteomes" id="UP000250140"/>
    </source>
</evidence>
<evidence type="ECO:0000313" key="2">
    <source>
        <dbReference type="EMBL" id="OCL02451.1"/>
    </source>
</evidence>
<accession>A0A8E2EPM1</accession>
<organism evidence="2 3">
    <name type="scientific">Glonium stellatum</name>
    <dbReference type="NCBI Taxonomy" id="574774"/>
    <lineage>
        <taxon>Eukaryota</taxon>
        <taxon>Fungi</taxon>
        <taxon>Dikarya</taxon>
        <taxon>Ascomycota</taxon>
        <taxon>Pezizomycotina</taxon>
        <taxon>Dothideomycetes</taxon>
        <taxon>Pleosporomycetidae</taxon>
        <taxon>Gloniales</taxon>
        <taxon>Gloniaceae</taxon>
        <taxon>Glonium</taxon>
    </lineage>
</organism>
<evidence type="ECO:0000256" key="1">
    <source>
        <dbReference type="SAM" id="SignalP"/>
    </source>
</evidence>
<dbReference type="Proteomes" id="UP000250140">
    <property type="component" value="Unassembled WGS sequence"/>
</dbReference>
<keyword evidence="1" id="KW-0732">Signal</keyword>